<dbReference type="FunFam" id="3.40.50.300:FF:000057">
    <property type="entry name" value="GTPase Der"/>
    <property type="match status" value="1"/>
</dbReference>
<dbReference type="HAMAP" id="MF_00195">
    <property type="entry name" value="GTPase_Der"/>
    <property type="match status" value="1"/>
</dbReference>
<evidence type="ECO:0000256" key="4">
    <source>
        <dbReference type="ARBA" id="ARBA00022737"/>
    </source>
</evidence>
<evidence type="ECO:0000256" key="7">
    <source>
        <dbReference type="ARBA" id="ARBA00032345"/>
    </source>
</evidence>
<keyword evidence="6 8" id="KW-0342">GTP-binding</keyword>
<evidence type="ECO:0000256" key="11">
    <source>
        <dbReference type="SAM" id="MobiDB-lite"/>
    </source>
</evidence>
<feature type="domain" description="EngA-type G" evidence="12">
    <location>
        <begin position="3"/>
        <end position="166"/>
    </location>
</feature>
<dbReference type="AlphaFoldDB" id="A0A2I0CQ93"/>
<dbReference type="Proteomes" id="UP000242861">
    <property type="component" value="Unassembled WGS sequence"/>
</dbReference>
<dbReference type="InterPro" id="IPR015946">
    <property type="entry name" value="KH_dom-like_a/b"/>
</dbReference>
<dbReference type="Pfam" id="PF01926">
    <property type="entry name" value="MMR_HSR1"/>
    <property type="match status" value="2"/>
</dbReference>
<feature type="compositionally biased region" description="Basic and acidic residues" evidence="11">
    <location>
        <begin position="451"/>
        <end position="464"/>
    </location>
</feature>
<keyword evidence="5 8" id="KW-0547">Nucleotide-binding</keyword>
<protein>
    <recommendedName>
        <fullName evidence="2 8">GTPase Der</fullName>
    </recommendedName>
    <alternativeName>
        <fullName evidence="7 8">GTP-binding protein EngA</fullName>
    </alternativeName>
</protein>
<dbReference type="CDD" id="cd01895">
    <property type="entry name" value="EngA2"/>
    <property type="match status" value="1"/>
</dbReference>
<evidence type="ECO:0000313" key="13">
    <source>
        <dbReference type="EMBL" id="PKF71289.1"/>
    </source>
</evidence>
<evidence type="ECO:0000256" key="5">
    <source>
        <dbReference type="ARBA" id="ARBA00022741"/>
    </source>
</evidence>
<feature type="region of interest" description="Disordered" evidence="11">
    <location>
        <begin position="451"/>
        <end position="491"/>
    </location>
</feature>
<dbReference type="SUPFAM" id="SSF52540">
    <property type="entry name" value="P-loop containing nucleoside triphosphate hydrolases"/>
    <property type="match status" value="2"/>
</dbReference>
<dbReference type="PROSITE" id="PS51712">
    <property type="entry name" value="G_ENGA"/>
    <property type="match status" value="2"/>
</dbReference>
<dbReference type="InterPro" id="IPR005225">
    <property type="entry name" value="Small_GTP-bd"/>
</dbReference>
<dbReference type="PRINTS" id="PR00326">
    <property type="entry name" value="GTP1OBG"/>
</dbReference>
<evidence type="ECO:0000256" key="8">
    <source>
        <dbReference type="HAMAP-Rule" id="MF_00195"/>
    </source>
</evidence>
<dbReference type="FunFam" id="3.30.300.20:FF:000004">
    <property type="entry name" value="GTPase Der"/>
    <property type="match status" value="1"/>
</dbReference>
<proteinExistence type="inferred from homology"/>
<feature type="compositionally biased region" description="Basic residues" evidence="11">
    <location>
        <begin position="470"/>
        <end position="491"/>
    </location>
</feature>
<reference evidence="14" key="1">
    <citation type="submission" date="2017-12" db="EMBL/GenBank/DDBJ databases">
        <authorList>
            <person name="Yu X.-Y."/>
        </authorList>
    </citation>
    <scope>NUCLEOTIDE SEQUENCE [LARGE SCALE GENOMIC DNA]</scope>
    <source>
        <strain evidence="14">ZYSR67-Z</strain>
    </source>
</reference>
<organism evidence="13 14">
    <name type="scientific">Pseudomonas fluvialis</name>
    <dbReference type="NCBI Taxonomy" id="1793966"/>
    <lineage>
        <taxon>Bacteria</taxon>
        <taxon>Pseudomonadati</taxon>
        <taxon>Pseudomonadota</taxon>
        <taxon>Gammaproteobacteria</taxon>
        <taxon>Pseudomonadales</taxon>
        <taxon>Pseudomonadaceae</taxon>
        <taxon>Pseudomonas</taxon>
    </lineage>
</organism>
<gene>
    <name evidence="8 13" type="primary">der</name>
    <name evidence="13" type="ORF">CW360_09055</name>
</gene>
<dbReference type="NCBIfam" id="TIGR03594">
    <property type="entry name" value="GTPase_EngA"/>
    <property type="match status" value="1"/>
</dbReference>
<accession>A0A2I0CQ93</accession>
<dbReference type="InterPro" id="IPR027417">
    <property type="entry name" value="P-loop_NTPase"/>
</dbReference>
<dbReference type="FunFam" id="3.40.50.300:FF:000040">
    <property type="entry name" value="GTPase Der"/>
    <property type="match status" value="1"/>
</dbReference>
<dbReference type="InterPro" id="IPR032859">
    <property type="entry name" value="KH_dom-like"/>
</dbReference>
<dbReference type="GO" id="GO:0043022">
    <property type="term" value="F:ribosome binding"/>
    <property type="evidence" value="ECO:0007669"/>
    <property type="project" value="TreeGrafter"/>
</dbReference>
<feature type="binding site" evidence="8">
    <location>
        <begin position="202"/>
        <end position="209"/>
    </location>
    <ligand>
        <name>GTP</name>
        <dbReference type="ChEBI" id="CHEBI:37565"/>
        <label>2</label>
    </ligand>
</feature>
<dbReference type="Gene3D" id="3.30.300.20">
    <property type="match status" value="1"/>
</dbReference>
<keyword evidence="3 8" id="KW-0690">Ribosome biogenesis</keyword>
<evidence type="ECO:0000256" key="1">
    <source>
        <dbReference type="ARBA" id="ARBA00008279"/>
    </source>
</evidence>
<dbReference type="InterPro" id="IPR031166">
    <property type="entry name" value="G_ENGA"/>
</dbReference>
<evidence type="ECO:0000256" key="6">
    <source>
        <dbReference type="ARBA" id="ARBA00023134"/>
    </source>
</evidence>
<feature type="binding site" evidence="8">
    <location>
        <begin position="9"/>
        <end position="16"/>
    </location>
    <ligand>
        <name>GTP</name>
        <dbReference type="ChEBI" id="CHEBI:37565"/>
        <label>1</label>
    </ligand>
</feature>
<comment type="subunit">
    <text evidence="8">Associates with the 50S ribosomal subunit.</text>
</comment>
<dbReference type="InterPro" id="IPR016484">
    <property type="entry name" value="GTPase_Der"/>
</dbReference>
<dbReference type="PANTHER" id="PTHR43834:SF6">
    <property type="entry name" value="GTPASE DER"/>
    <property type="match status" value="1"/>
</dbReference>
<dbReference type="NCBIfam" id="TIGR00231">
    <property type="entry name" value="small_GTP"/>
    <property type="match status" value="2"/>
</dbReference>
<keyword evidence="4 10" id="KW-0677">Repeat</keyword>
<evidence type="ECO:0000256" key="2">
    <source>
        <dbReference type="ARBA" id="ARBA00020953"/>
    </source>
</evidence>
<evidence type="ECO:0000256" key="3">
    <source>
        <dbReference type="ARBA" id="ARBA00022517"/>
    </source>
</evidence>
<evidence type="ECO:0000313" key="14">
    <source>
        <dbReference type="Proteomes" id="UP000242861"/>
    </source>
</evidence>
<dbReference type="RefSeq" id="WP_101193472.1">
    <property type="nucleotide sequence ID" value="NZ_JAYRQC010000052.1"/>
</dbReference>
<feature type="binding site" evidence="8">
    <location>
        <begin position="56"/>
        <end position="60"/>
    </location>
    <ligand>
        <name>GTP</name>
        <dbReference type="ChEBI" id="CHEBI:37565"/>
        <label>1</label>
    </ligand>
</feature>
<dbReference type="InterPro" id="IPR006073">
    <property type="entry name" value="GTP-bd"/>
</dbReference>
<evidence type="ECO:0000259" key="12">
    <source>
        <dbReference type="PROSITE" id="PS51712"/>
    </source>
</evidence>
<sequence length="491" mass="54667">MVPVIALVGRPNVGKSTLFNRLTKSRDAIVAEYAGLTRDRQYGEAKWQGRTFIVIDTGGISGDEEGIDAKMAEQSLLAIEEADAVLFLVDAKAGLTASDQMIGEHLRKRNKRCFVVANKVDSIDPDIARAEFSPLGLGDAVPIAAAHGRGINPLLELALGEFPRDNADAEEEGTEELVAEGQEAKRIPGPSEKDGIKIAIIGRPNVGKSTLVNRMLGEERVIVYDQAGTTRDSIYIPFERGEEKYTLIDTAGVRRRGKIFEAVEKFSVVKTLQAIQDANVVIFVMDAREGVVEHDLNLLGFVLESGRALVIALNKWDGMEQSEKDYVKTELERRLMFVDFADIHFISAKHGTGVGHLYKSVQTAFASAVTRWPTSRLTQILEDAVREHQPPLANGRRIKLRYAHLGGANPPIIVIHGNQTDAVPKSYSRYLENTYRRVLRLVGTPLRIEYKGGENPFEGKKNTLTDRQVNKKRRLMSHHKKAEKKRRDKKR</sequence>
<evidence type="ECO:0000256" key="10">
    <source>
        <dbReference type="RuleBase" id="RU004481"/>
    </source>
</evidence>
<comment type="similarity">
    <text evidence="1 8 9 10">Belongs to the TRAFAC class TrmE-Era-EngA-EngB-Septin-like GTPase superfamily. EngA (Der) GTPase family.</text>
</comment>
<dbReference type="Pfam" id="PF14714">
    <property type="entry name" value="KH_dom-like"/>
    <property type="match status" value="1"/>
</dbReference>
<dbReference type="Gene3D" id="3.40.50.300">
    <property type="entry name" value="P-loop containing nucleotide triphosphate hydrolases"/>
    <property type="match status" value="2"/>
</dbReference>
<feature type="domain" description="EngA-type G" evidence="12">
    <location>
        <begin position="196"/>
        <end position="369"/>
    </location>
</feature>
<dbReference type="EMBL" id="PIYS01000015">
    <property type="protein sequence ID" value="PKF71289.1"/>
    <property type="molecule type" value="Genomic_DNA"/>
</dbReference>
<feature type="binding site" evidence="8">
    <location>
        <begin position="118"/>
        <end position="121"/>
    </location>
    <ligand>
        <name>GTP</name>
        <dbReference type="ChEBI" id="CHEBI:37565"/>
        <label>1</label>
    </ligand>
</feature>
<evidence type="ECO:0000256" key="9">
    <source>
        <dbReference type="PROSITE-ProRule" id="PRU01049"/>
    </source>
</evidence>
<feature type="binding site" evidence="8">
    <location>
        <begin position="314"/>
        <end position="317"/>
    </location>
    <ligand>
        <name>GTP</name>
        <dbReference type="ChEBI" id="CHEBI:37565"/>
        <label>2</label>
    </ligand>
</feature>
<dbReference type="GO" id="GO:0042254">
    <property type="term" value="P:ribosome biogenesis"/>
    <property type="evidence" value="ECO:0007669"/>
    <property type="project" value="UniProtKB-KW"/>
</dbReference>
<feature type="binding site" evidence="8">
    <location>
        <begin position="249"/>
        <end position="253"/>
    </location>
    <ligand>
        <name>GTP</name>
        <dbReference type="ChEBI" id="CHEBI:37565"/>
        <label>2</label>
    </ligand>
</feature>
<dbReference type="PIRSF" id="PIRSF006485">
    <property type="entry name" value="GTP-binding_EngA"/>
    <property type="match status" value="1"/>
</dbReference>
<comment type="caution">
    <text evidence="13">The sequence shown here is derived from an EMBL/GenBank/DDBJ whole genome shotgun (WGS) entry which is preliminary data.</text>
</comment>
<dbReference type="PANTHER" id="PTHR43834">
    <property type="entry name" value="GTPASE DER"/>
    <property type="match status" value="1"/>
</dbReference>
<comment type="function">
    <text evidence="8 10">GTPase that plays an essential role in the late steps of ribosome biogenesis.</text>
</comment>
<name>A0A2I0CQ93_9PSED</name>
<dbReference type="CDD" id="cd01894">
    <property type="entry name" value="EngA1"/>
    <property type="match status" value="1"/>
</dbReference>
<dbReference type="GO" id="GO:0005525">
    <property type="term" value="F:GTP binding"/>
    <property type="evidence" value="ECO:0007669"/>
    <property type="project" value="UniProtKB-UniRule"/>
</dbReference>